<dbReference type="InterPro" id="IPR017853">
    <property type="entry name" value="GH"/>
</dbReference>
<organism evidence="3 4">
    <name type="scientific">Anaeromyxobacter oryzae</name>
    <dbReference type="NCBI Taxonomy" id="2918170"/>
    <lineage>
        <taxon>Bacteria</taxon>
        <taxon>Pseudomonadati</taxon>
        <taxon>Myxococcota</taxon>
        <taxon>Myxococcia</taxon>
        <taxon>Myxococcales</taxon>
        <taxon>Cystobacterineae</taxon>
        <taxon>Anaeromyxobacteraceae</taxon>
        <taxon>Anaeromyxobacter</taxon>
    </lineage>
</organism>
<name>A0ABN6MPK7_9BACT</name>
<dbReference type="SUPFAM" id="SSF81296">
    <property type="entry name" value="E set domains"/>
    <property type="match status" value="1"/>
</dbReference>
<keyword evidence="4" id="KW-1185">Reference proteome</keyword>
<dbReference type="Proteomes" id="UP001162891">
    <property type="component" value="Chromosome"/>
</dbReference>
<evidence type="ECO:0000256" key="1">
    <source>
        <dbReference type="ARBA" id="ARBA00008061"/>
    </source>
</evidence>
<feature type="domain" description="Glycosyl hydrolase family 13 catalytic" evidence="2">
    <location>
        <begin position="162"/>
        <end position="567"/>
    </location>
</feature>
<dbReference type="InterPro" id="IPR006047">
    <property type="entry name" value="GH13_cat_dom"/>
</dbReference>
<comment type="similarity">
    <text evidence="1">Belongs to the glycosyl hydrolase 13 family.</text>
</comment>
<dbReference type="InterPro" id="IPR044505">
    <property type="entry name" value="GlgX_Isoamylase_N_E_set"/>
</dbReference>
<protein>
    <submittedName>
        <fullName evidence="3">Glycogen debranching enzyme</fullName>
    </submittedName>
</protein>
<dbReference type="EMBL" id="AP025591">
    <property type="protein sequence ID" value="BDG02936.1"/>
    <property type="molecule type" value="Genomic_DNA"/>
</dbReference>
<evidence type="ECO:0000313" key="3">
    <source>
        <dbReference type="EMBL" id="BDG02936.1"/>
    </source>
</evidence>
<gene>
    <name evidence="3" type="primary">glgX_2</name>
    <name evidence="3" type="ORF">AMOR_19320</name>
</gene>
<dbReference type="InterPro" id="IPR013783">
    <property type="entry name" value="Ig-like_fold"/>
</dbReference>
<sequence>MNAWDGVQGNPIPCGVSRLPGQRAYNFAVYSRHASAVSLLLYGDDPATPVLRVDLQPLSNKTGRVWHCRVPEEQVRLARCYAYAMDGPNDGSPGHSFDRDKVLFDPYAPALHFPAGFDRAAACGPGSNAGRAPLGVLPAPDAPFDWTGDRHPVHGADTIVYELHVRNFTMTDPSVPLPRRGTFAGIVDKIPYLRDLGVTVVELMPVFQCDPQEGSTWGYMPLHFFSPHDAYSSAPDPGGRMDELRALVKALHQADIEVVLDVVFNHTTEGGAGGPTYSYRGIDNSTYYLLADDMTSYRNDAGTGNVLRTAHSVTRKLVLDCLRFWVREAHVDGFRFDLATILTRNEDGTVDVDDPAIIDDIASDPQLSGIRLIAEAWDPGTYQLGRLFPGRTWFQWNGRFRDDVRDFVKGTPAAVGRLMTRLYGSDDLFPDGPVDVYRPFQSVNFVTCHDGFCLYDLVAYDRKHNEQNGHGNTDGSDDNRSWNCGFEGDPAPPDVMALRKRQARNFAALLFLSNGIPMLSAGDEFLRTQRGNNNPYNQDGELTWVDWSRLDEHRDVHRFFQGLIALRKAHRLLGHGRFWRERVSWYGMGATKDLSTDSHALAFCLHGDVRSGDPSLTAPEPDLYVMINAWWQDLTFQIQEPGTAWRRVVDTARVSPDDYVPPERREAVDGRDQVVKARSIVVLEAAAPSVGR</sequence>
<dbReference type="InterPro" id="IPR004193">
    <property type="entry name" value="Glyco_hydro_13_N"/>
</dbReference>
<reference evidence="4" key="1">
    <citation type="journal article" date="2022" name="Int. J. Syst. Evol. Microbiol.">
        <title>Anaeromyxobacter oryzae sp. nov., Anaeromyxobacter diazotrophicus sp. nov. and Anaeromyxobacter paludicola sp. nov., isolated from paddy soils.</title>
        <authorList>
            <person name="Itoh H."/>
            <person name="Xu Z."/>
            <person name="Mise K."/>
            <person name="Masuda Y."/>
            <person name="Ushijima N."/>
            <person name="Hayakawa C."/>
            <person name="Shiratori Y."/>
            <person name="Senoo K."/>
        </authorList>
    </citation>
    <scope>NUCLEOTIDE SEQUENCE [LARGE SCALE GENOMIC DNA]</scope>
    <source>
        <strain evidence="4">Red232</strain>
    </source>
</reference>
<accession>A0ABN6MPK7</accession>
<dbReference type="RefSeq" id="WP_248360615.1">
    <property type="nucleotide sequence ID" value="NZ_AP025591.1"/>
</dbReference>
<dbReference type="SUPFAM" id="SSF51445">
    <property type="entry name" value="(Trans)glycosidases"/>
    <property type="match status" value="1"/>
</dbReference>
<dbReference type="SMART" id="SM00642">
    <property type="entry name" value="Aamy"/>
    <property type="match status" value="1"/>
</dbReference>
<dbReference type="CDD" id="cd11326">
    <property type="entry name" value="AmyAc_Glg_debranch"/>
    <property type="match status" value="1"/>
</dbReference>
<dbReference type="InterPro" id="IPR014756">
    <property type="entry name" value="Ig_E-set"/>
</dbReference>
<dbReference type="CDD" id="cd02856">
    <property type="entry name" value="E_set_GDE_Isoamylase_N"/>
    <property type="match status" value="1"/>
</dbReference>
<dbReference type="Gene3D" id="3.20.20.80">
    <property type="entry name" value="Glycosidases"/>
    <property type="match status" value="1"/>
</dbReference>
<proteinExistence type="inferred from homology"/>
<dbReference type="Pfam" id="PF02922">
    <property type="entry name" value="CBM_48"/>
    <property type="match status" value="1"/>
</dbReference>
<dbReference type="Pfam" id="PF00128">
    <property type="entry name" value="Alpha-amylase"/>
    <property type="match status" value="1"/>
</dbReference>
<evidence type="ECO:0000259" key="2">
    <source>
        <dbReference type="SMART" id="SM00642"/>
    </source>
</evidence>
<evidence type="ECO:0000313" key="4">
    <source>
        <dbReference type="Proteomes" id="UP001162891"/>
    </source>
</evidence>
<dbReference type="Gene3D" id="2.60.40.1180">
    <property type="entry name" value="Golgi alpha-mannosidase II"/>
    <property type="match status" value="1"/>
</dbReference>
<dbReference type="InterPro" id="IPR013780">
    <property type="entry name" value="Glyco_hydro_b"/>
</dbReference>
<dbReference type="PANTHER" id="PTHR43002">
    <property type="entry name" value="GLYCOGEN DEBRANCHING ENZYME"/>
    <property type="match status" value="1"/>
</dbReference>
<dbReference type="SUPFAM" id="SSF51011">
    <property type="entry name" value="Glycosyl hydrolase domain"/>
    <property type="match status" value="1"/>
</dbReference>
<dbReference type="Gene3D" id="2.60.40.10">
    <property type="entry name" value="Immunoglobulins"/>
    <property type="match status" value="1"/>
</dbReference>